<feature type="transmembrane region" description="Helical" evidence="6">
    <location>
        <begin position="106"/>
        <end position="124"/>
    </location>
</feature>
<feature type="domain" description="Major facilitator superfamily (MFS) profile" evidence="7">
    <location>
        <begin position="8"/>
        <end position="297"/>
    </location>
</feature>
<dbReference type="InterPro" id="IPR036259">
    <property type="entry name" value="MFS_trans_sf"/>
</dbReference>
<dbReference type="Gene3D" id="1.20.1720.10">
    <property type="entry name" value="Multidrug resistance protein D"/>
    <property type="match status" value="1"/>
</dbReference>
<organism evidence="8 9">
    <name type="scientific">Actinokineospora soli</name>
    <dbReference type="NCBI Taxonomy" id="1048753"/>
    <lineage>
        <taxon>Bacteria</taxon>
        <taxon>Bacillati</taxon>
        <taxon>Actinomycetota</taxon>
        <taxon>Actinomycetes</taxon>
        <taxon>Pseudonocardiales</taxon>
        <taxon>Pseudonocardiaceae</taxon>
        <taxon>Actinokineospora</taxon>
    </lineage>
</organism>
<evidence type="ECO:0000313" key="8">
    <source>
        <dbReference type="EMBL" id="MFC7617142.1"/>
    </source>
</evidence>
<dbReference type="SUPFAM" id="SSF103473">
    <property type="entry name" value="MFS general substrate transporter"/>
    <property type="match status" value="1"/>
</dbReference>
<feature type="transmembrane region" description="Helical" evidence="6">
    <location>
        <begin position="136"/>
        <end position="154"/>
    </location>
</feature>
<feature type="transmembrane region" description="Helical" evidence="6">
    <location>
        <begin position="74"/>
        <end position="100"/>
    </location>
</feature>
<name>A0ABW2TTE2_9PSEU</name>
<dbReference type="InterPro" id="IPR020846">
    <property type="entry name" value="MFS_dom"/>
</dbReference>
<accession>A0ABW2TTE2</accession>
<comment type="caution">
    <text evidence="8">The sequence shown here is derived from an EMBL/GenBank/DDBJ whole genome shotgun (WGS) entry which is preliminary data.</text>
</comment>
<protein>
    <submittedName>
        <fullName evidence="8">MFS transporter</fullName>
    </submittedName>
</protein>
<evidence type="ECO:0000259" key="7">
    <source>
        <dbReference type="PROSITE" id="PS50850"/>
    </source>
</evidence>
<dbReference type="CDD" id="cd17321">
    <property type="entry name" value="MFS_MMR_MDR_like"/>
    <property type="match status" value="1"/>
</dbReference>
<sequence length="297" mass="31190">MSRAQAWVLGLASLASFMMALDSLVVSTALTTIRQDLSASVESLEWTVTAYNLAFAVLLLTGAALGDRFGRKRVFVIGLAVFTAASAACALSPGIGALIAARVAQGVGAAMVLPLSLTLISAAFPPQRRGKAMGVYLGITGLATFSGPFIGGVIAEGLAWQWIFWLNLPVGVVAIALTALRVEEGVGPNNRLDVGGVVLVTLGAFGVVWGLVRGNAAGWGARRCWARWRSGSRCWPRSSRGSGARPRRCCRCGSSGCARSPRPTRRTSACSRRSTGRCSSWRSTSRTSTGTGRSRRA</sequence>
<comment type="subcellular location">
    <subcellularLocation>
        <location evidence="1">Cell membrane</location>
        <topology evidence="1">Multi-pass membrane protein</topology>
    </subcellularLocation>
</comment>
<dbReference type="PANTHER" id="PTHR42718">
    <property type="entry name" value="MAJOR FACILITATOR SUPERFAMILY MULTIDRUG TRANSPORTER MFSC"/>
    <property type="match status" value="1"/>
</dbReference>
<feature type="region of interest" description="Disordered" evidence="5">
    <location>
        <begin position="254"/>
        <end position="297"/>
    </location>
</feature>
<evidence type="ECO:0000256" key="2">
    <source>
        <dbReference type="ARBA" id="ARBA00022692"/>
    </source>
</evidence>
<dbReference type="InterPro" id="IPR011701">
    <property type="entry name" value="MFS"/>
</dbReference>
<evidence type="ECO:0000256" key="3">
    <source>
        <dbReference type="ARBA" id="ARBA00022989"/>
    </source>
</evidence>
<dbReference type="EMBL" id="JBHTEY010000004">
    <property type="protein sequence ID" value="MFC7617142.1"/>
    <property type="molecule type" value="Genomic_DNA"/>
</dbReference>
<evidence type="ECO:0000256" key="4">
    <source>
        <dbReference type="ARBA" id="ARBA00023136"/>
    </source>
</evidence>
<dbReference type="PANTHER" id="PTHR42718:SF42">
    <property type="entry name" value="EXPORT PROTEIN"/>
    <property type="match status" value="1"/>
</dbReference>
<reference evidence="9" key="1">
    <citation type="journal article" date="2019" name="Int. J. Syst. Evol. Microbiol.">
        <title>The Global Catalogue of Microorganisms (GCM) 10K type strain sequencing project: providing services to taxonomists for standard genome sequencing and annotation.</title>
        <authorList>
            <consortium name="The Broad Institute Genomics Platform"/>
            <consortium name="The Broad Institute Genome Sequencing Center for Infectious Disease"/>
            <person name="Wu L."/>
            <person name="Ma J."/>
        </authorList>
    </citation>
    <scope>NUCLEOTIDE SEQUENCE [LARGE SCALE GENOMIC DNA]</scope>
    <source>
        <strain evidence="9">JCM 17695</strain>
    </source>
</reference>
<keyword evidence="9" id="KW-1185">Reference proteome</keyword>
<keyword evidence="3 6" id="KW-1133">Transmembrane helix</keyword>
<evidence type="ECO:0000256" key="1">
    <source>
        <dbReference type="ARBA" id="ARBA00004651"/>
    </source>
</evidence>
<dbReference type="PROSITE" id="PS50850">
    <property type="entry name" value="MFS"/>
    <property type="match status" value="1"/>
</dbReference>
<proteinExistence type="predicted"/>
<dbReference type="Pfam" id="PF07690">
    <property type="entry name" value="MFS_1"/>
    <property type="match status" value="1"/>
</dbReference>
<feature type="transmembrane region" description="Helical" evidence="6">
    <location>
        <begin position="43"/>
        <end position="62"/>
    </location>
</feature>
<evidence type="ECO:0000256" key="6">
    <source>
        <dbReference type="SAM" id="Phobius"/>
    </source>
</evidence>
<dbReference type="PRINTS" id="PR01036">
    <property type="entry name" value="TCRTETB"/>
</dbReference>
<keyword evidence="4 6" id="KW-0472">Membrane</keyword>
<feature type="transmembrane region" description="Helical" evidence="6">
    <location>
        <begin position="192"/>
        <end position="212"/>
    </location>
</feature>
<keyword evidence="2 6" id="KW-0812">Transmembrane</keyword>
<dbReference type="Proteomes" id="UP001596512">
    <property type="component" value="Unassembled WGS sequence"/>
</dbReference>
<gene>
    <name evidence="8" type="ORF">ACFQV2_30695</name>
</gene>
<evidence type="ECO:0000256" key="5">
    <source>
        <dbReference type="SAM" id="MobiDB-lite"/>
    </source>
</evidence>
<evidence type="ECO:0000313" key="9">
    <source>
        <dbReference type="Proteomes" id="UP001596512"/>
    </source>
</evidence>
<feature type="transmembrane region" description="Helical" evidence="6">
    <location>
        <begin position="160"/>
        <end position="180"/>
    </location>
</feature>